<dbReference type="Proteomes" id="UP000192917">
    <property type="component" value="Unassembled WGS sequence"/>
</dbReference>
<organism evidence="2 3">
    <name type="scientific">Tistlia consotensis USBA 355</name>
    <dbReference type="NCBI Taxonomy" id="560819"/>
    <lineage>
        <taxon>Bacteria</taxon>
        <taxon>Pseudomonadati</taxon>
        <taxon>Pseudomonadota</taxon>
        <taxon>Alphaproteobacteria</taxon>
        <taxon>Rhodospirillales</taxon>
        <taxon>Rhodovibrionaceae</taxon>
        <taxon>Tistlia</taxon>
    </lineage>
</organism>
<dbReference type="PROSITE" id="PS50844">
    <property type="entry name" value="AFP_LIKE"/>
    <property type="match status" value="1"/>
</dbReference>
<dbReference type="GO" id="GO:0016051">
    <property type="term" value="P:carbohydrate biosynthetic process"/>
    <property type="evidence" value="ECO:0007669"/>
    <property type="project" value="InterPro"/>
</dbReference>
<dbReference type="InterPro" id="IPR057736">
    <property type="entry name" value="SAF_PseI/NeuA/NeuB"/>
</dbReference>
<evidence type="ECO:0000313" key="2">
    <source>
        <dbReference type="EMBL" id="SME98452.1"/>
    </source>
</evidence>
<evidence type="ECO:0000259" key="1">
    <source>
        <dbReference type="PROSITE" id="PS50844"/>
    </source>
</evidence>
<dbReference type="EMBL" id="FWZX01000002">
    <property type="protein sequence ID" value="SME98452.1"/>
    <property type="molecule type" value="Genomic_DNA"/>
</dbReference>
<reference evidence="2 3" key="1">
    <citation type="submission" date="2017-04" db="EMBL/GenBank/DDBJ databases">
        <authorList>
            <person name="Afonso C.L."/>
            <person name="Miller P.J."/>
            <person name="Scott M.A."/>
            <person name="Spackman E."/>
            <person name="Goraichik I."/>
            <person name="Dimitrov K.M."/>
            <person name="Suarez D.L."/>
            <person name="Swayne D.E."/>
        </authorList>
    </citation>
    <scope>NUCLEOTIDE SEQUENCE [LARGE SCALE GENOMIC DNA]</scope>
    <source>
        <strain evidence="2 3">USBA 355</strain>
    </source>
</reference>
<sequence>MARTLTIDGVEISDDSNAYVIAEIGHNHQGDLEKCKQLFKAAAECGAQAVKLQKRDNRALFTKEMYDSPYNSENAYADTYGAHREFLEFGRDEYMELQKYAKELGVTFFSTAFDHKSADFLAELDMPAYKIASGDLTNIPLIKYVAEIGKPMVMSTGGGTMADAQRAYEAVMPINPNVCIMQCTSGYPPEWSELNLKVIDTFRQAFPDIVIGFSAHDNGIAMPLVAYMLGARMIEKHFTLNRAWKGTDQAFSLEPTGLRKMIRDLERTHTALGDGVKRSYPSEAKPLFKMAKKLVAARDLPAGHTITADDIAIKVPNDGIPPYEFDKLLGRTLKRAVKEDENYAFEDFA</sequence>
<dbReference type="InterPro" id="IPR051690">
    <property type="entry name" value="PseI-like"/>
</dbReference>
<dbReference type="PANTHER" id="PTHR42966:SF1">
    <property type="entry name" value="SIALIC ACID SYNTHASE"/>
    <property type="match status" value="1"/>
</dbReference>
<dbReference type="SUPFAM" id="SSF51269">
    <property type="entry name" value="AFP III-like domain"/>
    <property type="match status" value="1"/>
</dbReference>
<proteinExistence type="predicted"/>
<dbReference type="RefSeq" id="WP_085121243.1">
    <property type="nucleotide sequence ID" value="NZ_FWZX01000002.1"/>
</dbReference>
<dbReference type="PANTHER" id="PTHR42966">
    <property type="entry name" value="N-ACETYLNEURAMINATE SYNTHASE"/>
    <property type="match status" value="1"/>
</dbReference>
<dbReference type="SUPFAM" id="SSF51569">
    <property type="entry name" value="Aldolase"/>
    <property type="match status" value="1"/>
</dbReference>
<dbReference type="InterPro" id="IPR013132">
    <property type="entry name" value="PseI/NeuA/B-like_N"/>
</dbReference>
<dbReference type="Pfam" id="PF03102">
    <property type="entry name" value="NeuB"/>
    <property type="match status" value="1"/>
</dbReference>
<dbReference type="InterPro" id="IPR036732">
    <property type="entry name" value="AFP_Neu5c_C_sf"/>
</dbReference>
<protein>
    <submittedName>
        <fullName evidence="2">N-acetylneuraminate synthase/sialic acid synthase</fullName>
    </submittedName>
</protein>
<name>A0A1Y6BD60_9PROT</name>
<dbReference type="Gene3D" id="3.20.20.70">
    <property type="entry name" value="Aldolase class I"/>
    <property type="match status" value="1"/>
</dbReference>
<dbReference type="SMART" id="SM00858">
    <property type="entry name" value="SAF"/>
    <property type="match status" value="1"/>
</dbReference>
<gene>
    <name evidence="2" type="ORF">SAMN05428998_102173</name>
</gene>
<dbReference type="AlphaFoldDB" id="A0A1Y6BD60"/>
<keyword evidence="3" id="KW-1185">Reference proteome</keyword>
<dbReference type="GO" id="GO:0047444">
    <property type="term" value="F:N-acylneuraminate-9-phosphate synthase activity"/>
    <property type="evidence" value="ECO:0007669"/>
    <property type="project" value="TreeGrafter"/>
</dbReference>
<accession>A0A1Y6BD60</accession>
<dbReference type="InterPro" id="IPR006190">
    <property type="entry name" value="SAF_AFP_Neu5Ac"/>
</dbReference>
<dbReference type="Pfam" id="PF08666">
    <property type="entry name" value="SAF"/>
    <property type="match status" value="1"/>
</dbReference>
<dbReference type="STRING" id="560819.SAMN05428998_102173"/>
<dbReference type="Gene3D" id="3.90.1210.10">
    <property type="entry name" value="Antifreeze-like/N-acetylneuraminic acid synthase C-terminal domain"/>
    <property type="match status" value="1"/>
</dbReference>
<dbReference type="CDD" id="cd11615">
    <property type="entry name" value="SAF_NeuB_like"/>
    <property type="match status" value="1"/>
</dbReference>
<dbReference type="InterPro" id="IPR013785">
    <property type="entry name" value="Aldolase_TIM"/>
</dbReference>
<dbReference type="InterPro" id="IPR013974">
    <property type="entry name" value="SAF"/>
</dbReference>
<feature type="domain" description="AFP-like" evidence="1">
    <location>
        <begin position="293"/>
        <end position="349"/>
    </location>
</feature>
<evidence type="ECO:0000313" key="3">
    <source>
        <dbReference type="Proteomes" id="UP000192917"/>
    </source>
</evidence>